<dbReference type="PANTHER" id="PTHR18964">
    <property type="entry name" value="ROK (REPRESSOR, ORF, KINASE) FAMILY"/>
    <property type="match status" value="1"/>
</dbReference>
<dbReference type="Pfam" id="PF13412">
    <property type="entry name" value="HTH_24"/>
    <property type="match status" value="1"/>
</dbReference>
<dbReference type="PANTHER" id="PTHR18964:SF110">
    <property type="entry name" value="TRANSCRIPTIONAL REGULATOR, XYLR-RELATED"/>
    <property type="match status" value="1"/>
</dbReference>
<dbReference type="InterPro" id="IPR036390">
    <property type="entry name" value="WH_DNA-bd_sf"/>
</dbReference>
<dbReference type="AlphaFoldDB" id="A0A261G0X6"/>
<evidence type="ECO:0000313" key="2">
    <source>
        <dbReference type="EMBL" id="OZG65094.1"/>
    </source>
</evidence>
<gene>
    <name evidence="2" type="ORF">BAQU_1834</name>
</gene>
<organism evidence="2 3">
    <name type="scientific">Bifidobacterium aquikefiri</name>
    <dbReference type="NCBI Taxonomy" id="1653207"/>
    <lineage>
        <taxon>Bacteria</taxon>
        <taxon>Bacillati</taxon>
        <taxon>Actinomycetota</taxon>
        <taxon>Actinomycetes</taxon>
        <taxon>Bifidobacteriales</taxon>
        <taxon>Bifidobacteriaceae</taxon>
        <taxon>Bifidobacterium</taxon>
    </lineage>
</organism>
<dbReference type="Gene3D" id="1.10.10.10">
    <property type="entry name" value="Winged helix-like DNA-binding domain superfamily/Winged helix DNA-binding domain"/>
    <property type="match status" value="1"/>
</dbReference>
<dbReference type="GeneID" id="98296482"/>
<dbReference type="OrthoDB" id="5174513at2"/>
<reference evidence="2 3" key="1">
    <citation type="journal article" date="2017" name="BMC Genomics">
        <title>Comparative genomic and phylogenomic analyses of the Bifidobacteriaceae family.</title>
        <authorList>
            <person name="Lugli G.A."/>
            <person name="Milani C."/>
            <person name="Turroni F."/>
            <person name="Duranti S."/>
            <person name="Mancabelli L."/>
            <person name="Mangifesta M."/>
            <person name="Ferrario C."/>
            <person name="Modesto M."/>
            <person name="Mattarelli P."/>
            <person name="Jiri K."/>
            <person name="van Sinderen D."/>
            <person name="Ventura M."/>
        </authorList>
    </citation>
    <scope>NUCLEOTIDE SEQUENCE [LARGE SCALE GENOMIC DNA]</scope>
    <source>
        <strain evidence="2 3">LMG 28769</strain>
    </source>
</reference>
<evidence type="ECO:0000256" key="1">
    <source>
        <dbReference type="ARBA" id="ARBA00006479"/>
    </source>
</evidence>
<comment type="similarity">
    <text evidence="1">Belongs to the ROK (NagC/XylR) family.</text>
</comment>
<proteinExistence type="inferred from homology"/>
<accession>A0A261G0X6</accession>
<sequence>MKQAASEGTPSSISELNRSRIINFLFRNGISSRAQIAKATGLTAAAITKITARLIDFGVISETGDLEGAMNRRSIGLQFNDSRYEVIAVKFARSLVQIGIFELSGRCIKIHDFPPVNNEDVIDTVSQIKQYIKSTIAHNPAIVAVGMAVPGPYLSDEGRIISVTSMQMWKEVNFKNEFTQAFAVPTFIEHDAQSGALAQSLFGAQTDGNSLAYYLIGEGVGVGVIDNGNLVSGSRGVATEIGHLSIDINGRPCECGNVGCLERYCSTGAVKELLQEPSNRGILEDVNDLLPREACNRLFKESYAGNAEAQRIVREIARYIAYGCINIIYGYNPSQIIIGDILSEAGDTMLDEVRRIVAERVLPDLMESTTITLSDLPTDATLTGAAAVAASQFLRNPSRFVAGMDTPKR</sequence>
<name>A0A261G0X6_9BIFI</name>
<dbReference type="Gene3D" id="3.30.420.40">
    <property type="match status" value="2"/>
</dbReference>
<dbReference type="InterPro" id="IPR036388">
    <property type="entry name" value="WH-like_DNA-bd_sf"/>
</dbReference>
<dbReference type="InterPro" id="IPR043129">
    <property type="entry name" value="ATPase_NBD"/>
</dbReference>
<dbReference type="PROSITE" id="PS01125">
    <property type="entry name" value="ROK"/>
    <property type="match status" value="1"/>
</dbReference>
<dbReference type="Proteomes" id="UP000216451">
    <property type="component" value="Unassembled WGS sequence"/>
</dbReference>
<comment type="caution">
    <text evidence="2">The sequence shown here is derived from an EMBL/GenBank/DDBJ whole genome shotgun (WGS) entry which is preliminary data.</text>
</comment>
<dbReference type="InterPro" id="IPR049874">
    <property type="entry name" value="ROK_cs"/>
</dbReference>
<protein>
    <submittedName>
        <fullName evidence="2">NagC family transcriptional regulator</fullName>
    </submittedName>
</protein>
<dbReference type="Pfam" id="PF00480">
    <property type="entry name" value="ROK"/>
    <property type="match status" value="1"/>
</dbReference>
<dbReference type="EMBL" id="MWXA01000009">
    <property type="protein sequence ID" value="OZG65094.1"/>
    <property type="molecule type" value="Genomic_DNA"/>
</dbReference>
<keyword evidence="3" id="KW-1185">Reference proteome</keyword>
<evidence type="ECO:0000313" key="3">
    <source>
        <dbReference type="Proteomes" id="UP000216451"/>
    </source>
</evidence>
<dbReference type="RefSeq" id="WP_094695001.1">
    <property type="nucleotide sequence ID" value="NZ_JBDNSV010000001.1"/>
</dbReference>
<dbReference type="SUPFAM" id="SSF46785">
    <property type="entry name" value="Winged helix' DNA-binding domain"/>
    <property type="match status" value="1"/>
</dbReference>
<dbReference type="InterPro" id="IPR000600">
    <property type="entry name" value="ROK"/>
</dbReference>
<dbReference type="SUPFAM" id="SSF53067">
    <property type="entry name" value="Actin-like ATPase domain"/>
    <property type="match status" value="1"/>
</dbReference>